<dbReference type="PANTHER" id="PTHR31704">
    <property type="entry name" value="MYB/SANT-LIKE DNA-BINDING DOMAIN PROTEIN-RELATED"/>
    <property type="match status" value="1"/>
</dbReference>
<accession>A0ABD1BX42</accession>
<feature type="domain" description="Myb/SANT-like" evidence="1">
    <location>
        <begin position="15"/>
        <end position="75"/>
    </location>
</feature>
<protein>
    <recommendedName>
        <fullName evidence="1">Myb/SANT-like domain-containing protein</fullName>
    </recommendedName>
</protein>
<evidence type="ECO:0000313" key="3">
    <source>
        <dbReference type="Proteomes" id="UP001558713"/>
    </source>
</evidence>
<dbReference type="AlphaFoldDB" id="A0ABD1BX42"/>
<proteinExistence type="predicted"/>
<dbReference type="Proteomes" id="UP001558713">
    <property type="component" value="Unassembled WGS sequence"/>
</dbReference>
<dbReference type="EMBL" id="JBANAX010000117">
    <property type="protein sequence ID" value="KAL1221777.1"/>
    <property type="molecule type" value="Genomic_DNA"/>
</dbReference>
<dbReference type="PANTHER" id="PTHR31704:SF43">
    <property type="entry name" value="HEAT SHOCK PROTEIN"/>
    <property type="match status" value="1"/>
</dbReference>
<name>A0ABD1BX42_CARAN</name>
<evidence type="ECO:0000313" key="2">
    <source>
        <dbReference type="EMBL" id="KAL1221777.1"/>
    </source>
</evidence>
<dbReference type="Pfam" id="PF12776">
    <property type="entry name" value="Myb_DNA-bind_3"/>
    <property type="match status" value="1"/>
</dbReference>
<dbReference type="InterPro" id="IPR024752">
    <property type="entry name" value="Myb/SANT-like_dom"/>
</dbReference>
<organism evidence="2 3">
    <name type="scientific">Cardamine amara subsp. amara</name>
    <dbReference type="NCBI Taxonomy" id="228776"/>
    <lineage>
        <taxon>Eukaryota</taxon>
        <taxon>Viridiplantae</taxon>
        <taxon>Streptophyta</taxon>
        <taxon>Embryophyta</taxon>
        <taxon>Tracheophyta</taxon>
        <taxon>Spermatophyta</taxon>
        <taxon>Magnoliopsida</taxon>
        <taxon>eudicotyledons</taxon>
        <taxon>Gunneridae</taxon>
        <taxon>Pentapetalae</taxon>
        <taxon>rosids</taxon>
        <taxon>malvids</taxon>
        <taxon>Brassicales</taxon>
        <taxon>Brassicaceae</taxon>
        <taxon>Cardamineae</taxon>
        <taxon>Cardamine</taxon>
    </lineage>
</organism>
<sequence length="79" mass="9427">MNNYTLKNPTAVGREYMVEKFNHAFNMNISYGFFKNKLDEFKKSYNRWKTLMNSTGISVDFDTSMIYASDTWWKERESG</sequence>
<keyword evidence="3" id="KW-1185">Reference proteome</keyword>
<evidence type="ECO:0000259" key="1">
    <source>
        <dbReference type="Pfam" id="PF12776"/>
    </source>
</evidence>
<comment type="caution">
    <text evidence="2">The sequence shown here is derived from an EMBL/GenBank/DDBJ whole genome shotgun (WGS) entry which is preliminary data.</text>
</comment>
<reference evidence="2 3" key="1">
    <citation type="submission" date="2024-04" db="EMBL/GenBank/DDBJ databases">
        <title>Genome assembly C_amara_ONT_v2.</title>
        <authorList>
            <person name="Yant L."/>
            <person name="Moore C."/>
            <person name="Slenker M."/>
        </authorList>
    </citation>
    <scope>NUCLEOTIDE SEQUENCE [LARGE SCALE GENOMIC DNA]</scope>
    <source>
        <tissue evidence="2">Leaf</tissue>
    </source>
</reference>
<gene>
    <name evidence="2" type="ORF">V5N11_036153</name>
</gene>